<evidence type="ECO:0000256" key="1">
    <source>
        <dbReference type="SAM" id="SignalP"/>
    </source>
</evidence>
<feature type="signal peptide" evidence="1">
    <location>
        <begin position="1"/>
        <end position="30"/>
    </location>
</feature>
<organism evidence="2 3">
    <name type="scientific">Thiothrix lacustris</name>
    <dbReference type="NCBI Taxonomy" id="525917"/>
    <lineage>
        <taxon>Bacteria</taxon>
        <taxon>Pseudomonadati</taxon>
        <taxon>Pseudomonadota</taxon>
        <taxon>Gammaproteobacteria</taxon>
        <taxon>Thiotrichales</taxon>
        <taxon>Thiotrichaceae</taxon>
        <taxon>Thiothrix</taxon>
    </lineage>
</organism>
<feature type="chain" id="PRO_5012056110" evidence="1">
    <location>
        <begin position="31"/>
        <end position="99"/>
    </location>
</feature>
<proteinExistence type="predicted"/>
<gene>
    <name evidence="2" type="ORF">BWK73_16735</name>
</gene>
<evidence type="ECO:0000313" key="2">
    <source>
        <dbReference type="EMBL" id="OQX11755.1"/>
    </source>
</evidence>
<dbReference type="Proteomes" id="UP000192491">
    <property type="component" value="Unassembled WGS sequence"/>
</dbReference>
<keyword evidence="1" id="KW-0732">Signal</keyword>
<comment type="caution">
    <text evidence="2">The sequence shown here is derived from an EMBL/GenBank/DDBJ whole genome shotgun (WGS) entry which is preliminary data.</text>
</comment>
<evidence type="ECO:0000313" key="3">
    <source>
        <dbReference type="Proteomes" id="UP000192491"/>
    </source>
</evidence>
<dbReference type="AlphaFoldDB" id="A0A1Y1QRF0"/>
<reference evidence="2 3" key="1">
    <citation type="submission" date="2017-01" db="EMBL/GenBank/DDBJ databases">
        <title>Novel large sulfur bacteria in the metagenomes of groundwater-fed chemosynthetic microbial mats in the Lake Huron basin.</title>
        <authorList>
            <person name="Sharrar A.M."/>
            <person name="Flood B.E."/>
            <person name="Bailey J.V."/>
            <person name="Jones D.S."/>
            <person name="Biddanda B."/>
            <person name="Ruberg S.A."/>
            <person name="Marcus D.N."/>
            <person name="Dick G.J."/>
        </authorList>
    </citation>
    <scope>NUCLEOTIDE SEQUENCE [LARGE SCALE GENOMIC DNA]</scope>
    <source>
        <strain evidence="2">A8</strain>
    </source>
</reference>
<protein>
    <submittedName>
        <fullName evidence="2">Uncharacterized protein</fullName>
    </submittedName>
</protein>
<sequence length="99" mass="11131">MKTSNKLNVLSVLSGAAFLLLQTVSTTAQADYQGYWIDAVNAYQAQHTQYYQPMATYTPDYTYPVAAYDQYAYQAPQDNAYAYESVAAFDAENNGYYTN</sequence>
<name>A0A1Y1QRF0_9GAMM</name>
<accession>A0A1Y1QRF0</accession>
<dbReference type="EMBL" id="MTEJ01000081">
    <property type="protein sequence ID" value="OQX11755.1"/>
    <property type="molecule type" value="Genomic_DNA"/>
</dbReference>